<accession>U9TSD6</accession>
<name>U9TSD6_RHIID</name>
<dbReference type="AlphaFoldDB" id="U9TSD6"/>
<dbReference type="VEuPathDB" id="FungiDB:RhiirFUN_000544"/>
<evidence type="ECO:0000313" key="1">
    <source>
        <dbReference type="EMBL" id="ESA10357.1"/>
    </source>
</evidence>
<gene>
    <name evidence="1" type="ORF">GLOINDRAFT_3311</name>
</gene>
<organism evidence="1">
    <name type="scientific">Rhizophagus irregularis (strain DAOM 181602 / DAOM 197198 / MUCL 43194)</name>
    <name type="common">Arbuscular mycorrhizal fungus</name>
    <name type="synonym">Glomus intraradices</name>
    <dbReference type="NCBI Taxonomy" id="747089"/>
    <lineage>
        <taxon>Eukaryota</taxon>
        <taxon>Fungi</taxon>
        <taxon>Fungi incertae sedis</taxon>
        <taxon>Mucoromycota</taxon>
        <taxon>Glomeromycotina</taxon>
        <taxon>Glomeromycetes</taxon>
        <taxon>Glomerales</taxon>
        <taxon>Glomeraceae</taxon>
        <taxon>Rhizophagus</taxon>
    </lineage>
</organism>
<proteinExistence type="predicted"/>
<dbReference type="HOGENOM" id="CLU_2795234_0_0_1"/>
<dbReference type="EMBL" id="KI287192">
    <property type="protein sequence ID" value="ESA10357.1"/>
    <property type="molecule type" value="Genomic_DNA"/>
</dbReference>
<protein>
    <submittedName>
        <fullName evidence="1">Uncharacterized protein</fullName>
    </submittedName>
</protein>
<reference evidence="1" key="1">
    <citation type="submission" date="2013-07" db="EMBL/GenBank/DDBJ databases">
        <title>The genome of an arbuscular mycorrhizal fungus provides insights into the evolution of the oldest plant symbiosis.</title>
        <authorList>
            <consortium name="DOE Joint Genome Institute"/>
            <person name="Tisserant E."/>
            <person name="Malbreil M."/>
            <person name="Kuo A."/>
            <person name="Kohler A."/>
            <person name="Symeonidi A."/>
            <person name="Balestrini R."/>
            <person name="Charron P."/>
            <person name="Duensing N."/>
            <person name="Frei-dit-Frey N."/>
            <person name="Gianinazzi-Pearson V."/>
            <person name="Gilbert B."/>
            <person name="Handa Y."/>
            <person name="Hijri M."/>
            <person name="Kaul R."/>
            <person name="Kawaguchi M."/>
            <person name="Krajinski F."/>
            <person name="Lammers P."/>
            <person name="Lapierre D."/>
            <person name="Masclaux F.G."/>
            <person name="Murat C."/>
            <person name="Morin E."/>
            <person name="Ndikumana S."/>
            <person name="Pagni M."/>
            <person name="Petitpierre D."/>
            <person name="Requena N."/>
            <person name="Rosikiewicz P."/>
            <person name="Riley R."/>
            <person name="Saito K."/>
            <person name="San Clemente H."/>
            <person name="Shapiro H."/>
            <person name="van Tuinen D."/>
            <person name="Becard G."/>
            <person name="Bonfante P."/>
            <person name="Paszkowski U."/>
            <person name="Shachar-Hill Y."/>
            <person name="Young J.P."/>
            <person name="Sanders I.R."/>
            <person name="Henrissat B."/>
            <person name="Rensing S.A."/>
            <person name="Grigoriev I.V."/>
            <person name="Corradi N."/>
            <person name="Roux C."/>
            <person name="Martin F."/>
        </authorList>
    </citation>
    <scope>NUCLEOTIDE SEQUENCE</scope>
    <source>
        <strain evidence="1">DAOM 197198</strain>
    </source>
</reference>
<sequence>MYYKGYGNHCYSQDAVTQIEDLSYISLQVYLPIHLNIFASQTVKGVAREIFNYSNYDAIKNSIINIIQ</sequence>